<accession>A0A7W0ICG4</accession>
<dbReference type="RefSeq" id="WP_181661298.1">
    <property type="nucleotide sequence ID" value="NZ_JACEHE010000027.1"/>
</dbReference>
<reference evidence="1 2" key="1">
    <citation type="submission" date="2020-07" db="EMBL/GenBank/DDBJ databases">
        <title>Streptomyces isolated from Indian soil.</title>
        <authorList>
            <person name="Mandal S."/>
            <person name="Maiti P.K."/>
        </authorList>
    </citation>
    <scope>NUCLEOTIDE SEQUENCE [LARGE SCALE GENOMIC DNA]</scope>
    <source>
        <strain evidence="1 2">PSKA28</strain>
    </source>
</reference>
<comment type="caution">
    <text evidence="1">The sequence shown here is derived from an EMBL/GenBank/DDBJ whole genome shotgun (WGS) entry which is preliminary data.</text>
</comment>
<dbReference type="Proteomes" id="UP000545761">
    <property type="component" value="Unassembled WGS sequence"/>
</dbReference>
<gene>
    <name evidence="1" type="ORF">H1D24_32440</name>
</gene>
<organism evidence="1 2">
    <name type="scientific">Streptomyces himalayensis subsp. himalayensis</name>
    <dbReference type="NCBI Taxonomy" id="2756131"/>
    <lineage>
        <taxon>Bacteria</taxon>
        <taxon>Bacillati</taxon>
        <taxon>Actinomycetota</taxon>
        <taxon>Actinomycetes</taxon>
        <taxon>Kitasatosporales</taxon>
        <taxon>Streptomycetaceae</taxon>
        <taxon>Streptomyces</taxon>
        <taxon>Streptomyces himalayensis</taxon>
    </lineage>
</organism>
<name>A0A7W0ICG4_9ACTN</name>
<protein>
    <submittedName>
        <fullName evidence="1">Uncharacterized protein</fullName>
    </submittedName>
</protein>
<dbReference type="EMBL" id="JACEHE010000027">
    <property type="protein sequence ID" value="MBA2950372.1"/>
    <property type="molecule type" value="Genomic_DNA"/>
</dbReference>
<evidence type="ECO:0000313" key="2">
    <source>
        <dbReference type="Proteomes" id="UP000545761"/>
    </source>
</evidence>
<evidence type="ECO:0000313" key="1">
    <source>
        <dbReference type="EMBL" id="MBA2950372.1"/>
    </source>
</evidence>
<sequence length="48" mass="5431">MADTVSGALPVGAWWDVAMAEAGTRSSAMEAHEVYDRDVRARRRRLRR</sequence>
<proteinExistence type="predicted"/>
<dbReference type="AlphaFoldDB" id="A0A7W0ICG4"/>